<dbReference type="HAMAP" id="MF_01038">
    <property type="entry name" value="GpmI"/>
    <property type="match status" value="1"/>
</dbReference>
<comment type="cofactor">
    <cofactor evidence="2">
        <name>Mn(2+)</name>
        <dbReference type="ChEBI" id="CHEBI:29035"/>
    </cofactor>
</comment>
<gene>
    <name evidence="13" type="primary">gpmI_22</name>
    <name evidence="13" type="ORF">SDC9_76470</name>
</gene>
<evidence type="ECO:0000259" key="12">
    <source>
        <dbReference type="Pfam" id="PF06415"/>
    </source>
</evidence>
<dbReference type="AlphaFoldDB" id="A0A644YPK8"/>
<dbReference type="InterPro" id="IPR017850">
    <property type="entry name" value="Alkaline_phosphatase_core_sf"/>
</dbReference>
<keyword evidence="8" id="KW-0464">Manganese</keyword>
<dbReference type="InterPro" id="IPR006124">
    <property type="entry name" value="Metalloenzyme"/>
</dbReference>
<dbReference type="NCBIfam" id="TIGR01307">
    <property type="entry name" value="pgm_bpd_ind"/>
    <property type="match status" value="1"/>
</dbReference>
<dbReference type="GO" id="GO:0030145">
    <property type="term" value="F:manganese ion binding"/>
    <property type="evidence" value="ECO:0007669"/>
    <property type="project" value="InterPro"/>
</dbReference>
<dbReference type="PANTHER" id="PTHR31637:SF0">
    <property type="entry name" value="2,3-BISPHOSPHOGLYCERATE-INDEPENDENT PHOSPHOGLYCERATE MUTASE"/>
    <property type="match status" value="1"/>
</dbReference>
<dbReference type="EMBL" id="VSSQ01005644">
    <property type="protein sequence ID" value="MPM29928.1"/>
    <property type="molecule type" value="Genomic_DNA"/>
</dbReference>
<dbReference type="Gene3D" id="3.40.1450.10">
    <property type="entry name" value="BPG-independent phosphoglycerate mutase, domain B"/>
    <property type="match status" value="1"/>
</dbReference>
<dbReference type="Pfam" id="PF01676">
    <property type="entry name" value="Metalloenzyme"/>
    <property type="match status" value="1"/>
</dbReference>
<dbReference type="Pfam" id="PF06415">
    <property type="entry name" value="iPGM_N"/>
    <property type="match status" value="1"/>
</dbReference>
<evidence type="ECO:0000256" key="8">
    <source>
        <dbReference type="ARBA" id="ARBA00023211"/>
    </source>
</evidence>
<dbReference type="CDD" id="cd16010">
    <property type="entry name" value="iPGM"/>
    <property type="match status" value="1"/>
</dbReference>
<dbReference type="SUPFAM" id="SSF53649">
    <property type="entry name" value="Alkaline phosphatase-like"/>
    <property type="match status" value="1"/>
</dbReference>
<keyword evidence="7" id="KW-0324">Glycolysis</keyword>
<reference evidence="13" key="1">
    <citation type="submission" date="2019-08" db="EMBL/GenBank/DDBJ databases">
        <authorList>
            <person name="Kucharzyk K."/>
            <person name="Murdoch R.W."/>
            <person name="Higgins S."/>
            <person name="Loffler F."/>
        </authorList>
    </citation>
    <scope>NUCLEOTIDE SEQUENCE</scope>
</reference>
<evidence type="ECO:0000256" key="2">
    <source>
        <dbReference type="ARBA" id="ARBA00001936"/>
    </source>
</evidence>
<evidence type="ECO:0000256" key="4">
    <source>
        <dbReference type="ARBA" id="ARBA00008819"/>
    </source>
</evidence>
<accession>A0A644YPK8</accession>
<evidence type="ECO:0000259" key="11">
    <source>
        <dbReference type="Pfam" id="PF01676"/>
    </source>
</evidence>
<dbReference type="InterPro" id="IPR005995">
    <property type="entry name" value="Pgm_bpd_ind"/>
</dbReference>
<comment type="similarity">
    <text evidence="4">Belongs to the BPG-independent phosphoglycerate mutase family.</text>
</comment>
<evidence type="ECO:0000256" key="5">
    <source>
        <dbReference type="ARBA" id="ARBA00012026"/>
    </source>
</evidence>
<dbReference type="GO" id="GO:0005829">
    <property type="term" value="C:cytosol"/>
    <property type="evidence" value="ECO:0007669"/>
    <property type="project" value="TreeGrafter"/>
</dbReference>
<keyword evidence="9 13" id="KW-0413">Isomerase</keyword>
<sequence>MDVGLPDGQMGNSEVGHLNIGAGRIVYQELTRITKAILDGDFFDNEAFLSAIENCKQHDSALHLMGLLSDGGVHSHNTHLYALVKLARDKGLKKVFVHCFMDGRDVPPSSGKGYVEQLDEELSKIGVGKIASVMGRYYAMDRDNRFERVEKAYAALVYGEGETANNGEEAMQNSYDKGETDEFVLPTVVLENGKPVGKISSNDSVIFFNFRPDRAREITRSFVFDDFDGFPRKLGFFPLYYVCFTQYDKTFGDRVHVAYKPESLDNTMGAYLAANGKTQLRIAETEKYAHVTFFFNGGVEAPNPGEDRALIPSPKVATYDLKPEMSAYEVADEAVKRIESGKYDVMILNFANPDMVGHTGVMEAATAAVHAVDACVGNVVEAILKTGGRCIITADHGNCEKMWDEEENVPFTAHTTNPVPCILVDDTRKSAALREGGRLSDLAPTMLELIGLPVPPQMSGKTLIKA</sequence>
<dbReference type="UniPathway" id="UPA00109">
    <property type="reaction ID" value="UER00186"/>
</dbReference>
<protein>
    <recommendedName>
        <fullName evidence="10">2,3-bisphosphoglycerate-independent phosphoglycerate mutase</fullName>
        <ecNumber evidence="5">5.4.2.12</ecNumber>
    </recommendedName>
</protein>
<dbReference type="Gene3D" id="3.40.720.10">
    <property type="entry name" value="Alkaline Phosphatase, subunit A"/>
    <property type="match status" value="1"/>
</dbReference>
<evidence type="ECO:0000256" key="6">
    <source>
        <dbReference type="ARBA" id="ARBA00022723"/>
    </source>
</evidence>
<feature type="domain" description="BPG-independent PGAM N-terminal" evidence="12">
    <location>
        <begin position="33"/>
        <end position="249"/>
    </location>
</feature>
<dbReference type="GO" id="GO:0006096">
    <property type="term" value="P:glycolytic process"/>
    <property type="evidence" value="ECO:0007669"/>
    <property type="project" value="UniProtKB-UniPathway"/>
</dbReference>
<dbReference type="EC" id="5.4.2.12" evidence="5"/>
<comment type="catalytic activity">
    <reaction evidence="1">
        <text>(2R)-2-phosphoglycerate = (2R)-3-phosphoglycerate</text>
        <dbReference type="Rhea" id="RHEA:15901"/>
        <dbReference type="ChEBI" id="CHEBI:58272"/>
        <dbReference type="ChEBI" id="CHEBI:58289"/>
        <dbReference type="EC" id="5.4.2.12"/>
    </reaction>
</comment>
<dbReference type="GO" id="GO:0006007">
    <property type="term" value="P:glucose catabolic process"/>
    <property type="evidence" value="ECO:0007669"/>
    <property type="project" value="InterPro"/>
</dbReference>
<feature type="domain" description="Metalloenzyme" evidence="11">
    <location>
        <begin position="2"/>
        <end position="452"/>
    </location>
</feature>
<dbReference type="PANTHER" id="PTHR31637">
    <property type="entry name" value="2,3-BISPHOSPHOGLYCERATE-INDEPENDENT PHOSPHOGLYCERATE MUTASE"/>
    <property type="match status" value="1"/>
</dbReference>
<comment type="pathway">
    <text evidence="3">Carbohydrate degradation; glycolysis; pyruvate from D-glyceraldehyde 3-phosphate: step 3/5.</text>
</comment>
<evidence type="ECO:0000256" key="7">
    <source>
        <dbReference type="ARBA" id="ARBA00023152"/>
    </source>
</evidence>
<evidence type="ECO:0000256" key="3">
    <source>
        <dbReference type="ARBA" id="ARBA00004798"/>
    </source>
</evidence>
<comment type="caution">
    <text evidence="13">The sequence shown here is derived from an EMBL/GenBank/DDBJ whole genome shotgun (WGS) entry which is preliminary data.</text>
</comment>
<proteinExistence type="inferred from homology"/>
<dbReference type="InterPro" id="IPR036646">
    <property type="entry name" value="PGAM_B_sf"/>
</dbReference>
<dbReference type="SUPFAM" id="SSF64158">
    <property type="entry name" value="2,3-Bisphosphoglycerate-independent phosphoglycerate mutase, substrate-binding domain"/>
    <property type="match status" value="1"/>
</dbReference>
<evidence type="ECO:0000256" key="10">
    <source>
        <dbReference type="ARBA" id="ARBA00071648"/>
    </source>
</evidence>
<dbReference type="GO" id="GO:0004619">
    <property type="term" value="F:phosphoglycerate mutase activity"/>
    <property type="evidence" value="ECO:0007669"/>
    <property type="project" value="UniProtKB-EC"/>
</dbReference>
<evidence type="ECO:0000256" key="9">
    <source>
        <dbReference type="ARBA" id="ARBA00023235"/>
    </source>
</evidence>
<dbReference type="PIRSF" id="PIRSF001492">
    <property type="entry name" value="IPGAM"/>
    <property type="match status" value="1"/>
</dbReference>
<keyword evidence="6" id="KW-0479">Metal-binding</keyword>
<dbReference type="InterPro" id="IPR011258">
    <property type="entry name" value="BPG-indep_PGM_N"/>
</dbReference>
<evidence type="ECO:0000256" key="1">
    <source>
        <dbReference type="ARBA" id="ARBA00000370"/>
    </source>
</evidence>
<dbReference type="FunFam" id="3.40.1450.10:FF:000001">
    <property type="entry name" value="2,3-bisphosphoglycerate-independent phosphoglycerate mutase"/>
    <property type="match status" value="1"/>
</dbReference>
<name>A0A644YPK8_9ZZZZ</name>
<organism evidence="13">
    <name type="scientific">bioreactor metagenome</name>
    <dbReference type="NCBI Taxonomy" id="1076179"/>
    <lineage>
        <taxon>unclassified sequences</taxon>
        <taxon>metagenomes</taxon>
        <taxon>ecological metagenomes</taxon>
    </lineage>
</organism>
<evidence type="ECO:0000313" key="13">
    <source>
        <dbReference type="EMBL" id="MPM29928.1"/>
    </source>
</evidence>